<dbReference type="EMBL" id="HG994366">
    <property type="protein sequence ID" value="CAF1917331.1"/>
    <property type="molecule type" value="Genomic_DNA"/>
</dbReference>
<organism evidence="1">
    <name type="scientific">Brassica napus</name>
    <name type="common">Rape</name>
    <dbReference type="NCBI Taxonomy" id="3708"/>
    <lineage>
        <taxon>Eukaryota</taxon>
        <taxon>Viridiplantae</taxon>
        <taxon>Streptophyta</taxon>
        <taxon>Embryophyta</taxon>
        <taxon>Tracheophyta</taxon>
        <taxon>Spermatophyta</taxon>
        <taxon>Magnoliopsida</taxon>
        <taxon>eudicotyledons</taxon>
        <taxon>Gunneridae</taxon>
        <taxon>Pentapetalae</taxon>
        <taxon>rosids</taxon>
        <taxon>malvids</taxon>
        <taxon>Brassicales</taxon>
        <taxon>Brassicaceae</taxon>
        <taxon>Brassiceae</taxon>
        <taxon>Brassica</taxon>
    </lineage>
</organism>
<sequence length="55" mass="6523">MKDVSGGVYCSNVIGRTRESMLLTKWERMRKETYLIRSLFCSAVDKILLLLDYRY</sequence>
<gene>
    <name evidence="1" type="ORF">DARMORV10_C02P41340.1</name>
</gene>
<protein>
    <submittedName>
        <fullName evidence="1">(rape) hypothetical protein</fullName>
    </submittedName>
</protein>
<dbReference type="AlphaFoldDB" id="A0A816KBL3"/>
<evidence type="ECO:0000313" key="1">
    <source>
        <dbReference type="EMBL" id="CAF1917331.1"/>
    </source>
</evidence>
<dbReference type="Proteomes" id="UP001295469">
    <property type="component" value="Chromosome C02"/>
</dbReference>
<accession>A0A816KBL3</accession>
<reference evidence="1" key="1">
    <citation type="submission" date="2021-01" db="EMBL/GenBank/DDBJ databases">
        <authorList>
            <consortium name="Genoscope - CEA"/>
            <person name="William W."/>
        </authorList>
    </citation>
    <scope>NUCLEOTIDE SEQUENCE</scope>
</reference>
<proteinExistence type="predicted"/>
<name>A0A816KBL3_BRANA</name>